<evidence type="ECO:0000256" key="1">
    <source>
        <dbReference type="PROSITE-ProRule" id="PRU00285"/>
    </source>
</evidence>
<reference evidence="5" key="1">
    <citation type="submission" date="2024-02" db="UniProtKB">
        <authorList>
            <consortium name="WormBaseParasite"/>
        </authorList>
    </citation>
    <scope>IDENTIFICATION</scope>
</reference>
<dbReference type="PANTHER" id="PTHR45640">
    <property type="entry name" value="HEAT SHOCK PROTEIN HSP-12.2-RELATED"/>
    <property type="match status" value="1"/>
</dbReference>
<comment type="similarity">
    <text evidence="1 2">Belongs to the small heat shock protein (HSP20) family.</text>
</comment>
<evidence type="ECO:0000259" key="3">
    <source>
        <dbReference type="PROSITE" id="PS01031"/>
    </source>
</evidence>
<dbReference type="InterPro" id="IPR002068">
    <property type="entry name" value="A-crystallin/Hsp20_dom"/>
</dbReference>
<dbReference type="SUPFAM" id="SSF49764">
    <property type="entry name" value="HSP20-like chaperones"/>
    <property type="match status" value="1"/>
</dbReference>
<evidence type="ECO:0000313" key="4">
    <source>
        <dbReference type="Proteomes" id="UP000887575"/>
    </source>
</evidence>
<dbReference type="GO" id="GO:0005634">
    <property type="term" value="C:nucleus"/>
    <property type="evidence" value="ECO:0007669"/>
    <property type="project" value="TreeGrafter"/>
</dbReference>
<dbReference type="GO" id="GO:0009408">
    <property type="term" value="P:response to heat"/>
    <property type="evidence" value="ECO:0007669"/>
    <property type="project" value="TreeGrafter"/>
</dbReference>
<evidence type="ECO:0000256" key="2">
    <source>
        <dbReference type="RuleBase" id="RU003616"/>
    </source>
</evidence>
<evidence type="ECO:0000313" key="5">
    <source>
        <dbReference type="WBParaSite" id="MBELARI_LOCUS12520"/>
    </source>
</evidence>
<dbReference type="Proteomes" id="UP000887575">
    <property type="component" value="Unassembled WGS sequence"/>
</dbReference>
<sequence length="197" mass="22694">MYDDSNELLAISEPFVRMLTHSPYGSHLPYTCHNCRSPSDYGMLMNQPRYPLYSSDEHQHKLHESEFKNVLELGAFKPENIKINIVGHLLTVRGERNEKADNFECTANFTRTFRLPKGIDPDSISCHLLDGNKLEILGVQKGWKRSINIPIETDDMRKRLASDATRHGFEKIEHEPKRMQLAEIPGETAHEIPIQKK</sequence>
<dbReference type="AlphaFoldDB" id="A0AAF3EEW4"/>
<proteinExistence type="inferred from homology"/>
<keyword evidence="4" id="KW-1185">Reference proteome</keyword>
<dbReference type="Pfam" id="PF00011">
    <property type="entry name" value="HSP20"/>
    <property type="match status" value="1"/>
</dbReference>
<name>A0AAF3EEW4_9BILA</name>
<dbReference type="InterPro" id="IPR008978">
    <property type="entry name" value="HSP20-like_chaperone"/>
</dbReference>
<dbReference type="GO" id="GO:0051082">
    <property type="term" value="F:unfolded protein binding"/>
    <property type="evidence" value="ECO:0007669"/>
    <property type="project" value="TreeGrafter"/>
</dbReference>
<dbReference type="WBParaSite" id="MBELARI_LOCUS12520">
    <property type="protein sequence ID" value="MBELARI_LOCUS12520"/>
    <property type="gene ID" value="MBELARI_LOCUS12520"/>
</dbReference>
<protein>
    <submittedName>
        <fullName evidence="5">SHSP domain-containing protein</fullName>
    </submittedName>
</protein>
<dbReference type="GO" id="GO:0042026">
    <property type="term" value="P:protein refolding"/>
    <property type="evidence" value="ECO:0007669"/>
    <property type="project" value="TreeGrafter"/>
</dbReference>
<dbReference type="PANTHER" id="PTHR45640:SF26">
    <property type="entry name" value="RE23625P"/>
    <property type="match status" value="1"/>
</dbReference>
<organism evidence="4 5">
    <name type="scientific">Mesorhabditis belari</name>
    <dbReference type="NCBI Taxonomy" id="2138241"/>
    <lineage>
        <taxon>Eukaryota</taxon>
        <taxon>Metazoa</taxon>
        <taxon>Ecdysozoa</taxon>
        <taxon>Nematoda</taxon>
        <taxon>Chromadorea</taxon>
        <taxon>Rhabditida</taxon>
        <taxon>Rhabditina</taxon>
        <taxon>Rhabditomorpha</taxon>
        <taxon>Rhabditoidea</taxon>
        <taxon>Rhabditidae</taxon>
        <taxon>Mesorhabditinae</taxon>
        <taxon>Mesorhabditis</taxon>
    </lineage>
</organism>
<dbReference type="InterPro" id="IPR001436">
    <property type="entry name" value="Alpha-crystallin/sHSP_animal"/>
</dbReference>
<dbReference type="GO" id="GO:0005737">
    <property type="term" value="C:cytoplasm"/>
    <property type="evidence" value="ECO:0007669"/>
    <property type="project" value="TreeGrafter"/>
</dbReference>
<accession>A0AAF3EEW4</accession>
<dbReference type="PROSITE" id="PS01031">
    <property type="entry name" value="SHSP"/>
    <property type="match status" value="1"/>
</dbReference>
<feature type="domain" description="SHSP" evidence="3">
    <location>
        <begin position="49"/>
        <end position="154"/>
    </location>
</feature>
<dbReference type="Gene3D" id="2.60.40.790">
    <property type="match status" value="1"/>
</dbReference>
<dbReference type="CDD" id="cd06526">
    <property type="entry name" value="metazoan_ACD"/>
    <property type="match status" value="1"/>
</dbReference>